<evidence type="ECO:0000256" key="7">
    <source>
        <dbReference type="ARBA" id="ARBA00023295"/>
    </source>
</evidence>
<comment type="subunit">
    <text evidence="3">Homohexamer; trimer of dimers.</text>
</comment>
<evidence type="ECO:0000256" key="8">
    <source>
        <dbReference type="SAM" id="MobiDB-lite"/>
    </source>
</evidence>
<dbReference type="AlphaFoldDB" id="A0A1A8ZWG2"/>
<dbReference type="PANTHER" id="PTHR43576">
    <property type="entry name" value="ALPHA-L-ARABINOFURANOSIDASE C-RELATED"/>
    <property type="match status" value="1"/>
</dbReference>
<dbReference type="GO" id="GO:0046556">
    <property type="term" value="F:alpha-L-arabinofuranosidase activity"/>
    <property type="evidence" value="ECO:0007669"/>
    <property type="project" value="UniProtKB-EC"/>
</dbReference>
<dbReference type="STRING" id="261654.GA0070611_3980"/>
<dbReference type="SMART" id="SM00813">
    <property type="entry name" value="Alpha-L-AF_C"/>
    <property type="match status" value="1"/>
</dbReference>
<dbReference type="PANTHER" id="PTHR43576:SF3">
    <property type="entry name" value="ALPHA-L-ARABINOFURANOSIDASE C"/>
    <property type="match status" value="1"/>
</dbReference>
<feature type="domain" description="Alpha-L-arabinofuranosidase C-terminal" evidence="9">
    <location>
        <begin position="306"/>
        <end position="508"/>
    </location>
</feature>
<reference evidence="11" key="1">
    <citation type="submission" date="2016-06" db="EMBL/GenBank/DDBJ databases">
        <authorList>
            <person name="Varghese N."/>
            <person name="Submissions Spin"/>
        </authorList>
    </citation>
    <scope>NUCLEOTIDE SEQUENCE [LARGE SCALE GENOMIC DNA]</scope>
    <source>
        <strain evidence="11">DSM 44815</strain>
    </source>
</reference>
<evidence type="ECO:0000313" key="11">
    <source>
        <dbReference type="Proteomes" id="UP000199385"/>
    </source>
</evidence>
<accession>A0A1A8ZWG2</accession>
<dbReference type="PATRIC" id="fig|261654.4.peg.4043"/>
<comment type="similarity">
    <text evidence="2">Belongs to the glycosyl hydrolase 51 family.</text>
</comment>
<dbReference type="SUPFAM" id="SSF51011">
    <property type="entry name" value="Glycosyl hydrolase domain"/>
    <property type="match status" value="1"/>
</dbReference>
<evidence type="ECO:0000256" key="5">
    <source>
        <dbReference type="ARBA" id="ARBA00022801"/>
    </source>
</evidence>
<dbReference type="Proteomes" id="UP000199385">
    <property type="component" value="Chromosome I"/>
</dbReference>
<dbReference type="GO" id="GO:0046373">
    <property type="term" value="P:L-arabinose metabolic process"/>
    <property type="evidence" value="ECO:0007669"/>
    <property type="project" value="InterPro"/>
</dbReference>
<dbReference type="InterPro" id="IPR055235">
    <property type="entry name" value="ASD1_cat"/>
</dbReference>
<dbReference type="Pfam" id="PF22848">
    <property type="entry name" value="ASD1_dom"/>
    <property type="match status" value="1"/>
</dbReference>
<keyword evidence="7" id="KW-0326">Glycosidase</keyword>
<dbReference type="EMBL" id="LT594323">
    <property type="protein sequence ID" value="SBT48178.1"/>
    <property type="molecule type" value="Genomic_DNA"/>
</dbReference>
<dbReference type="SUPFAM" id="SSF51445">
    <property type="entry name" value="(Trans)glycosidases"/>
    <property type="match status" value="1"/>
</dbReference>
<name>A0A1A8ZWG2_9ACTN</name>
<evidence type="ECO:0000256" key="3">
    <source>
        <dbReference type="ARBA" id="ARBA00011165"/>
    </source>
</evidence>
<keyword evidence="5" id="KW-0378">Hydrolase</keyword>
<evidence type="ECO:0000259" key="9">
    <source>
        <dbReference type="SMART" id="SM00813"/>
    </source>
</evidence>
<dbReference type="Pfam" id="PF06964">
    <property type="entry name" value="Alpha-L-AF_C"/>
    <property type="match status" value="1"/>
</dbReference>
<protein>
    <recommendedName>
        <fullName evidence="4">non-reducing end alpha-L-arabinofuranosidase</fullName>
        <ecNumber evidence="4">3.2.1.55</ecNumber>
    </recommendedName>
</protein>
<evidence type="ECO:0000256" key="2">
    <source>
        <dbReference type="ARBA" id="ARBA00007186"/>
    </source>
</evidence>
<keyword evidence="6" id="KW-0119">Carbohydrate metabolism</keyword>
<feature type="region of interest" description="Disordered" evidence="8">
    <location>
        <begin position="472"/>
        <end position="493"/>
    </location>
</feature>
<dbReference type="Gene3D" id="3.20.20.80">
    <property type="entry name" value="Glycosidases"/>
    <property type="match status" value="1"/>
</dbReference>
<gene>
    <name evidence="10" type="ORF">GA0070611_3980</name>
</gene>
<sequence length="518" mass="57533">MTAVTPVRYEERWHPVRNAQLTIDPAFTVGPADRRLFGSFVEHMGRCVYGGIYEPGHPNADPRGYRRDVLELTRELGVSVVRYPGGNFVSGYRWEDGVGPVGDRPRRLDLAWKTVETNAFGLHEFMTWADEAGVEPMMAVNLGTRGVQEACDLLEYTNHPAGTQLSDLRRKNGAEDPYGVRLWCLGNELDGPWQVGHKTADEYGRLAAETARAMKLIDPSISLVACGSSNRRMPTFASWEATVLEHTYEHVDYISAHTYYDPSDGDRASILASAVDLDNFIREVVATADHVAAKQRQRRKLRISFDEWNVWYESRLQSDLDRRGWVEAPALIEDDYTAVDAVVVGDLLITLLRHADRVGVACQAQLANVIAPIRTRNGGPAWRQSIFHPFALTARHARGTVLRTEPVSPTYDTARYGEVPVLDTVAVHDEETGELAVFAVNRGPNDLPVDLDLRGFPGLRPVEHLTIAAGADPAGTNTEADPERIMPRPLTTPTIDGGRCSVRLPACSWHLLRFAPQP</sequence>
<dbReference type="GO" id="GO:0000272">
    <property type="term" value="P:polysaccharide catabolic process"/>
    <property type="evidence" value="ECO:0007669"/>
    <property type="project" value="TreeGrafter"/>
</dbReference>
<organism evidence="10 11">
    <name type="scientific">Micromonospora auratinigra</name>
    <dbReference type="NCBI Taxonomy" id="261654"/>
    <lineage>
        <taxon>Bacteria</taxon>
        <taxon>Bacillati</taxon>
        <taxon>Actinomycetota</taxon>
        <taxon>Actinomycetes</taxon>
        <taxon>Micromonosporales</taxon>
        <taxon>Micromonosporaceae</taxon>
        <taxon>Micromonospora</taxon>
    </lineage>
</organism>
<dbReference type="EC" id="3.2.1.55" evidence="4"/>
<comment type="catalytic activity">
    <reaction evidence="1">
        <text>Hydrolysis of terminal non-reducing alpha-L-arabinofuranoside residues in alpha-L-arabinosides.</text>
        <dbReference type="EC" id="3.2.1.55"/>
    </reaction>
</comment>
<evidence type="ECO:0000256" key="4">
    <source>
        <dbReference type="ARBA" id="ARBA00012670"/>
    </source>
</evidence>
<dbReference type="InterPro" id="IPR013780">
    <property type="entry name" value="Glyco_hydro_b"/>
</dbReference>
<evidence type="ECO:0000256" key="6">
    <source>
        <dbReference type="ARBA" id="ARBA00023277"/>
    </source>
</evidence>
<keyword evidence="11" id="KW-1185">Reference proteome</keyword>
<dbReference type="InterPro" id="IPR010720">
    <property type="entry name" value="Alpha-L-AF_C"/>
</dbReference>
<dbReference type="InterPro" id="IPR017853">
    <property type="entry name" value="GH"/>
</dbReference>
<dbReference type="Gene3D" id="2.60.40.1180">
    <property type="entry name" value="Golgi alpha-mannosidase II"/>
    <property type="match status" value="1"/>
</dbReference>
<evidence type="ECO:0000256" key="1">
    <source>
        <dbReference type="ARBA" id="ARBA00001462"/>
    </source>
</evidence>
<proteinExistence type="inferred from homology"/>
<evidence type="ECO:0000313" key="10">
    <source>
        <dbReference type="EMBL" id="SBT48178.1"/>
    </source>
</evidence>